<dbReference type="EMBL" id="BMAW01071804">
    <property type="protein sequence ID" value="GFT79783.1"/>
    <property type="molecule type" value="Genomic_DNA"/>
</dbReference>
<reference evidence="1" key="1">
    <citation type="submission" date="2020-08" db="EMBL/GenBank/DDBJ databases">
        <title>Multicomponent nature underlies the extraordinary mechanical properties of spider dragline silk.</title>
        <authorList>
            <person name="Kono N."/>
            <person name="Nakamura H."/>
            <person name="Mori M."/>
            <person name="Yoshida Y."/>
            <person name="Ohtoshi R."/>
            <person name="Malay A.D."/>
            <person name="Moran D.A.P."/>
            <person name="Tomita M."/>
            <person name="Numata K."/>
            <person name="Arakawa K."/>
        </authorList>
    </citation>
    <scope>NUCLEOTIDE SEQUENCE</scope>
</reference>
<evidence type="ECO:0000313" key="2">
    <source>
        <dbReference type="Proteomes" id="UP000887013"/>
    </source>
</evidence>
<name>A0A8X6U1C4_NEPPI</name>
<gene>
    <name evidence="1" type="ORF">NPIL_75831</name>
</gene>
<sequence length="107" mass="11751">MWFSECWPSQTSTVLFRVEGRFVRLFSAMLVVLGGPGSFQNFGGSISLCGRLSIKMFRACGVSEGFGHLKLGSFLSRVGVSTTNVSKVDDQRSRKCPIKLVDRVANL</sequence>
<keyword evidence="2" id="KW-1185">Reference proteome</keyword>
<dbReference type="AlphaFoldDB" id="A0A8X6U1C4"/>
<protein>
    <submittedName>
        <fullName evidence="1">Uncharacterized protein</fullName>
    </submittedName>
</protein>
<organism evidence="1 2">
    <name type="scientific">Nephila pilipes</name>
    <name type="common">Giant wood spider</name>
    <name type="synonym">Nephila maculata</name>
    <dbReference type="NCBI Taxonomy" id="299642"/>
    <lineage>
        <taxon>Eukaryota</taxon>
        <taxon>Metazoa</taxon>
        <taxon>Ecdysozoa</taxon>
        <taxon>Arthropoda</taxon>
        <taxon>Chelicerata</taxon>
        <taxon>Arachnida</taxon>
        <taxon>Araneae</taxon>
        <taxon>Araneomorphae</taxon>
        <taxon>Entelegynae</taxon>
        <taxon>Araneoidea</taxon>
        <taxon>Nephilidae</taxon>
        <taxon>Nephila</taxon>
    </lineage>
</organism>
<evidence type="ECO:0000313" key="1">
    <source>
        <dbReference type="EMBL" id="GFT79783.1"/>
    </source>
</evidence>
<accession>A0A8X6U1C4</accession>
<comment type="caution">
    <text evidence="1">The sequence shown here is derived from an EMBL/GenBank/DDBJ whole genome shotgun (WGS) entry which is preliminary data.</text>
</comment>
<dbReference type="Proteomes" id="UP000887013">
    <property type="component" value="Unassembled WGS sequence"/>
</dbReference>
<proteinExistence type="predicted"/>